<evidence type="ECO:0000313" key="2">
    <source>
        <dbReference type="Proteomes" id="UP000828251"/>
    </source>
</evidence>
<dbReference type="EMBL" id="JAIQCV010000003">
    <property type="protein sequence ID" value="KAH1114609.1"/>
    <property type="molecule type" value="Genomic_DNA"/>
</dbReference>
<accession>A0A9D3W6Z4</accession>
<organism evidence="1 2">
    <name type="scientific">Gossypium stocksii</name>
    <dbReference type="NCBI Taxonomy" id="47602"/>
    <lineage>
        <taxon>Eukaryota</taxon>
        <taxon>Viridiplantae</taxon>
        <taxon>Streptophyta</taxon>
        <taxon>Embryophyta</taxon>
        <taxon>Tracheophyta</taxon>
        <taxon>Spermatophyta</taxon>
        <taxon>Magnoliopsida</taxon>
        <taxon>eudicotyledons</taxon>
        <taxon>Gunneridae</taxon>
        <taxon>Pentapetalae</taxon>
        <taxon>rosids</taxon>
        <taxon>malvids</taxon>
        <taxon>Malvales</taxon>
        <taxon>Malvaceae</taxon>
        <taxon>Malvoideae</taxon>
        <taxon>Gossypium</taxon>
    </lineage>
</organism>
<dbReference type="AlphaFoldDB" id="A0A9D3W6Z4"/>
<dbReference type="Proteomes" id="UP000828251">
    <property type="component" value="Unassembled WGS sequence"/>
</dbReference>
<dbReference type="OrthoDB" id="997331at2759"/>
<protein>
    <recommendedName>
        <fullName evidence="3">Reverse transcriptase Ty1/copia-type domain-containing protein</fullName>
    </recommendedName>
</protein>
<evidence type="ECO:0008006" key="3">
    <source>
        <dbReference type="Google" id="ProtNLM"/>
    </source>
</evidence>
<evidence type="ECO:0000313" key="1">
    <source>
        <dbReference type="EMBL" id="KAH1114609.1"/>
    </source>
</evidence>
<comment type="caution">
    <text evidence="1">The sequence shown here is derived from an EMBL/GenBank/DDBJ whole genome shotgun (WGS) entry which is preliminary data.</text>
</comment>
<proteinExistence type="predicted"/>
<name>A0A9D3W6Z4_9ROSI</name>
<gene>
    <name evidence="1" type="ORF">J1N35_007987</name>
</gene>
<reference evidence="1 2" key="1">
    <citation type="journal article" date="2021" name="Plant Biotechnol. J.">
        <title>Multi-omics assisted identification of the key and species-specific regulatory components of drought-tolerant mechanisms in Gossypium stocksii.</title>
        <authorList>
            <person name="Yu D."/>
            <person name="Ke L."/>
            <person name="Zhang D."/>
            <person name="Wu Y."/>
            <person name="Sun Y."/>
            <person name="Mei J."/>
            <person name="Sun J."/>
            <person name="Sun Y."/>
        </authorList>
    </citation>
    <scope>NUCLEOTIDE SEQUENCE [LARGE SCALE GENOMIC DNA]</scope>
    <source>
        <strain evidence="2">cv. E1</strain>
        <tissue evidence="1">Leaf</tissue>
    </source>
</reference>
<keyword evidence="2" id="KW-1185">Reference proteome</keyword>
<sequence>MISNIGWFVVVEGSLVGLSSFKFDESVFNIESTKKEDDDPLTCAETMQSADSKLWEIAMKAEMDFMDSNSVWDLVALPKRIKPIGCKWIWKRKRNADGKVELVEKCAIVVNM</sequence>